<keyword evidence="1" id="KW-1185">Reference proteome</keyword>
<organism evidence="1 2">
    <name type="scientific">Nicotiana tabacum</name>
    <name type="common">Common tobacco</name>
    <dbReference type="NCBI Taxonomy" id="4097"/>
    <lineage>
        <taxon>Eukaryota</taxon>
        <taxon>Viridiplantae</taxon>
        <taxon>Streptophyta</taxon>
        <taxon>Embryophyta</taxon>
        <taxon>Tracheophyta</taxon>
        <taxon>Spermatophyta</taxon>
        <taxon>Magnoliopsida</taxon>
        <taxon>eudicotyledons</taxon>
        <taxon>Gunneridae</taxon>
        <taxon>Pentapetalae</taxon>
        <taxon>asterids</taxon>
        <taxon>lamiids</taxon>
        <taxon>Solanales</taxon>
        <taxon>Solanaceae</taxon>
        <taxon>Nicotianoideae</taxon>
        <taxon>Nicotianeae</taxon>
        <taxon>Nicotiana</taxon>
    </lineage>
</organism>
<reference evidence="1" key="1">
    <citation type="journal article" date="2014" name="Nat. Commun.">
        <title>The tobacco genome sequence and its comparison with those of tomato and potato.</title>
        <authorList>
            <person name="Sierro N."/>
            <person name="Battey J.N."/>
            <person name="Ouadi S."/>
            <person name="Bakaher N."/>
            <person name="Bovet L."/>
            <person name="Willig A."/>
            <person name="Goepfert S."/>
            <person name="Peitsch M.C."/>
            <person name="Ivanov N.V."/>
        </authorList>
    </citation>
    <scope>NUCLEOTIDE SEQUENCE [LARGE SCALE GENOMIC DNA]</scope>
</reference>
<name>A0AC58UIB7_TOBAC</name>
<protein>
    <submittedName>
        <fullName evidence="2">Uncharacterized protein LOC142180802</fullName>
    </submittedName>
</protein>
<accession>A0AC58UIB7</accession>
<proteinExistence type="predicted"/>
<dbReference type="RefSeq" id="XP_075108979.1">
    <property type="nucleotide sequence ID" value="XM_075252878.1"/>
</dbReference>
<evidence type="ECO:0000313" key="1">
    <source>
        <dbReference type="Proteomes" id="UP000790787"/>
    </source>
</evidence>
<dbReference type="Proteomes" id="UP000790787">
    <property type="component" value="Chromosome 5"/>
</dbReference>
<gene>
    <name evidence="2" type="primary">LOC142180802</name>
</gene>
<sequence>MASKGMNLRYIPPSIQKGKTIVKLEQEDIEEESEKWKMAIIMYVIGDSPSMEAAERFLVTQWRFAEKHQVYYHNDDYFVIRFKSIEDKEKVLLSEPNTINNRPVIMKEWSADFNFQNEVLKTIPIWVKFPKLPLSCWGMKSLSKISSGLGTPVYADECTTNIARISYARVLIEMNITRPLPTSITVQDPKGGVFEQEV</sequence>
<reference evidence="2" key="2">
    <citation type="submission" date="2025-08" db="UniProtKB">
        <authorList>
            <consortium name="RefSeq"/>
        </authorList>
    </citation>
    <scope>IDENTIFICATION</scope>
    <source>
        <tissue evidence="2">Leaf</tissue>
    </source>
</reference>
<evidence type="ECO:0000313" key="2">
    <source>
        <dbReference type="RefSeq" id="XP_075108979.1"/>
    </source>
</evidence>